<dbReference type="InterPro" id="IPR037396">
    <property type="entry name" value="FMN_HAD"/>
</dbReference>
<dbReference type="Proteomes" id="UP000821837">
    <property type="component" value="Chromosome 10"/>
</dbReference>
<dbReference type="PANTHER" id="PTHR10578">
    <property type="entry name" value="S -2-HYDROXY-ACID OXIDASE-RELATED"/>
    <property type="match status" value="1"/>
</dbReference>
<evidence type="ECO:0000256" key="4">
    <source>
        <dbReference type="ARBA" id="ARBA00023002"/>
    </source>
</evidence>
<accession>A0A9D4QEU9</accession>
<dbReference type="VEuPathDB" id="VectorBase:RSAN_057350"/>
<keyword evidence="4" id="KW-0560">Oxidoreductase</keyword>
<comment type="cofactor">
    <cofactor evidence="1">
        <name>FMN</name>
        <dbReference type="ChEBI" id="CHEBI:58210"/>
    </cofactor>
</comment>
<sequence>MGKEPTHRNKSGVHGIRVTFCVRWLEIYAEAALAAHRHGAAAVIVSNHGGRQLDGTPATIDVLPEIVAAVGDKMEVYLDSGVRTGADVVKALALGARAVFVGRPVFWGLAYDVS</sequence>
<comment type="catalytic activity">
    <reaction evidence="6">
        <text>2-hydroxyoctanoate + O2 = 2-oxooctanoate + H2O2</text>
        <dbReference type="Rhea" id="RHEA:67940"/>
        <dbReference type="ChEBI" id="CHEBI:15379"/>
        <dbReference type="ChEBI" id="CHEBI:16240"/>
        <dbReference type="ChEBI" id="CHEBI:133514"/>
        <dbReference type="ChEBI" id="CHEBI:176689"/>
    </reaction>
    <physiologicalReaction direction="left-to-right" evidence="6">
        <dbReference type="Rhea" id="RHEA:67941"/>
    </physiologicalReaction>
</comment>
<evidence type="ECO:0000313" key="9">
    <source>
        <dbReference type="Proteomes" id="UP000821837"/>
    </source>
</evidence>
<organism evidence="8 9">
    <name type="scientific">Rhipicephalus sanguineus</name>
    <name type="common">Brown dog tick</name>
    <name type="synonym">Ixodes sanguineus</name>
    <dbReference type="NCBI Taxonomy" id="34632"/>
    <lineage>
        <taxon>Eukaryota</taxon>
        <taxon>Metazoa</taxon>
        <taxon>Ecdysozoa</taxon>
        <taxon>Arthropoda</taxon>
        <taxon>Chelicerata</taxon>
        <taxon>Arachnida</taxon>
        <taxon>Acari</taxon>
        <taxon>Parasitiformes</taxon>
        <taxon>Ixodida</taxon>
        <taxon>Ixodoidea</taxon>
        <taxon>Ixodidae</taxon>
        <taxon>Rhipicephalinae</taxon>
        <taxon>Rhipicephalus</taxon>
        <taxon>Rhipicephalus</taxon>
    </lineage>
</organism>
<evidence type="ECO:0000259" key="7">
    <source>
        <dbReference type="PROSITE" id="PS51349"/>
    </source>
</evidence>
<protein>
    <recommendedName>
        <fullName evidence="7">FMN hydroxy acid dehydrogenase domain-containing protein</fullName>
    </recommendedName>
</protein>
<dbReference type="Gene3D" id="3.20.20.70">
    <property type="entry name" value="Aldolase class I"/>
    <property type="match status" value="1"/>
</dbReference>
<reference evidence="8" key="1">
    <citation type="journal article" date="2020" name="Cell">
        <title>Large-Scale Comparative Analyses of Tick Genomes Elucidate Their Genetic Diversity and Vector Capacities.</title>
        <authorList>
            <consortium name="Tick Genome and Microbiome Consortium (TIGMIC)"/>
            <person name="Jia N."/>
            <person name="Wang J."/>
            <person name="Shi W."/>
            <person name="Du L."/>
            <person name="Sun Y."/>
            <person name="Zhan W."/>
            <person name="Jiang J.F."/>
            <person name="Wang Q."/>
            <person name="Zhang B."/>
            <person name="Ji P."/>
            <person name="Bell-Sakyi L."/>
            <person name="Cui X.M."/>
            <person name="Yuan T.T."/>
            <person name="Jiang B.G."/>
            <person name="Yang W.F."/>
            <person name="Lam T.T."/>
            <person name="Chang Q.C."/>
            <person name="Ding S.J."/>
            <person name="Wang X.J."/>
            <person name="Zhu J.G."/>
            <person name="Ruan X.D."/>
            <person name="Zhao L."/>
            <person name="Wei J.T."/>
            <person name="Ye R.Z."/>
            <person name="Que T.C."/>
            <person name="Du C.H."/>
            <person name="Zhou Y.H."/>
            <person name="Cheng J.X."/>
            <person name="Dai P.F."/>
            <person name="Guo W.B."/>
            <person name="Han X.H."/>
            <person name="Huang E.J."/>
            <person name="Li L.F."/>
            <person name="Wei W."/>
            <person name="Gao Y.C."/>
            <person name="Liu J.Z."/>
            <person name="Shao H.Z."/>
            <person name="Wang X."/>
            <person name="Wang C.C."/>
            <person name="Yang T.C."/>
            <person name="Huo Q.B."/>
            <person name="Li W."/>
            <person name="Chen H.Y."/>
            <person name="Chen S.E."/>
            <person name="Zhou L.G."/>
            <person name="Ni X.B."/>
            <person name="Tian J.H."/>
            <person name="Sheng Y."/>
            <person name="Liu T."/>
            <person name="Pan Y.S."/>
            <person name="Xia L.Y."/>
            <person name="Li J."/>
            <person name="Zhao F."/>
            <person name="Cao W.C."/>
        </authorList>
    </citation>
    <scope>NUCLEOTIDE SEQUENCE</scope>
    <source>
        <strain evidence="8">Rsan-2018</strain>
    </source>
</reference>
<evidence type="ECO:0000256" key="2">
    <source>
        <dbReference type="ARBA" id="ARBA00022630"/>
    </source>
</evidence>
<evidence type="ECO:0000256" key="6">
    <source>
        <dbReference type="ARBA" id="ARBA00029327"/>
    </source>
</evidence>
<dbReference type="InterPro" id="IPR008259">
    <property type="entry name" value="FMN_hydac_DH_AS"/>
</dbReference>
<dbReference type="EMBL" id="JABSTV010001246">
    <property type="protein sequence ID" value="KAH7975874.1"/>
    <property type="molecule type" value="Genomic_DNA"/>
</dbReference>
<evidence type="ECO:0000256" key="1">
    <source>
        <dbReference type="ARBA" id="ARBA00001917"/>
    </source>
</evidence>
<keyword evidence="2" id="KW-0285">Flavoprotein</keyword>
<evidence type="ECO:0000256" key="3">
    <source>
        <dbReference type="ARBA" id="ARBA00022643"/>
    </source>
</evidence>
<gene>
    <name evidence="8" type="ORF">HPB52_006606</name>
</gene>
<dbReference type="PROSITE" id="PS51349">
    <property type="entry name" value="FMN_HYDROXY_ACID_DH_2"/>
    <property type="match status" value="1"/>
</dbReference>
<dbReference type="PROSITE" id="PS00557">
    <property type="entry name" value="FMN_HYDROXY_ACID_DH_1"/>
    <property type="match status" value="1"/>
</dbReference>
<dbReference type="AlphaFoldDB" id="A0A9D4QEU9"/>
<comment type="catalytic activity">
    <reaction evidence="5">
        <text>a (2S)-2-hydroxycarboxylate + O2 = a 2-oxocarboxylate + H2O2</text>
        <dbReference type="Rhea" id="RHEA:16789"/>
        <dbReference type="ChEBI" id="CHEBI:15379"/>
        <dbReference type="ChEBI" id="CHEBI:16240"/>
        <dbReference type="ChEBI" id="CHEBI:35179"/>
        <dbReference type="ChEBI" id="CHEBI:58123"/>
        <dbReference type="EC" id="1.1.3.15"/>
    </reaction>
    <physiologicalReaction direction="left-to-right" evidence="5">
        <dbReference type="Rhea" id="RHEA:16790"/>
    </physiologicalReaction>
</comment>
<dbReference type="GO" id="GO:0003973">
    <property type="term" value="F:(S)-2-hydroxy-acid oxidase activity"/>
    <property type="evidence" value="ECO:0007669"/>
    <property type="project" value="UniProtKB-EC"/>
</dbReference>
<dbReference type="PANTHER" id="PTHR10578:SF107">
    <property type="entry name" value="2-HYDROXYACID OXIDASE 1"/>
    <property type="match status" value="1"/>
</dbReference>
<keyword evidence="9" id="KW-1185">Reference proteome</keyword>
<dbReference type="GO" id="GO:0005777">
    <property type="term" value="C:peroxisome"/>
    <property type="evidence" value="ECO:0007669"/>
    <property type="project" value="UniProtKB-ARBA"/>
</dbReference>
<feature type="domain" description="FMN hydroxy acid dehydrogenase" evidence="7">
    <location>
        <begin position="1"/>
        <end position="114"/>
    </location>
</feature>
<comment type="caution">
    <text evidence="8">The sequence shown here is derived from an EMBL/GenBank/DDBJ whole genome shotgun (WGS) entry which is preliminary data.</text>
</comment>
<dbReference type="InterPro" id="IPR000262">
    <property type="entry name" value="FMN-dep_DH"/>
</dbReference>
<keyword evidence="3" id="KW-0288">FMN</keyword>
<dbReference type="SUPFAM" id="SSF51412">
    <property type="entry name" value="Inosine monophosphate dehydrogenase (IMPDH)"/>
    <property type="match status" value="1"/>
</dbReference>
<proteinExistence type="predicted"/>
<evidence type="ECO:0000256" key="5">
    <source>
        <dbReference type="ARBA" id="ARBA00029325"/>
    </source>
</evidence>
<evidence type="ECO:0000313" key="8">
    <source>
        <dbReference type="EMBL" id="KAH7975874.1"/>
    </source>
</evidence>
<dbReference type="InterPro" id="IPR013785">
    <property type="entry name" value="Aldolase_TIM"/>
</dbReference>
<dbReference type="Pfam" id="PF01070">
    <property type="entry name" value="FMN_dh"/>
    <property type="match status" value="1"/>
</dbReference>
<name>A0A9D4QEU9_RHISA</name>
<reference evidence="8" key="2">
    <citation type="submission" date="2021-09" db="EMBL/GenBank/DDBJ databases">
        <authorList>
            <person name="Jia N."/>
            <person name="Wang J."/>
            <person name="Shi W."/>
            <person name="Du L."/>
            <person name="Sun Y."/>
            <person name="Zhan W."/>
            <person name="Jiang J."/>
            <person name="Wang Q."/>
            <person name="Zhang B."/>
            <person name="Ji P."/>
            <person name="Sakyi L.B."/>
            <person name="Cui X."/>
            <person name="Yuan T."/>
            <person name="Jiang B."/>
            <person name="Yang W."/>
            <person name="Lam T.T.-Y."/>
            <person name="Chang Q."/>
            <person name="Ding S."/>
            <person name="Wang X."/>
            <person name="Zhu J."/>
            <person name="Ruan X."/>
            <person name="Zhao L."/>
            <person name="Wei J."/>
            <person name="Que T."/>
            <person name="Du C."/>
            <person name="Cheng J."/>
            <person name="Dai P."/>
            <person name="Han X."/>
            <person name="Huang E."/>
            <person name="Gao Y."/>
            <person name="Liu J."/>
            <person name="Shao H."/>
            <person name="Ye R."/>
            <person name="Li L."/>
            <person name="Wei W."/>
            <person name="Wang X."/>
            <person name="Wang C."/>
            <person name="Huo Q."/>
            <person name="Li W."/>
            <person name="Guo W."/>
            <person name="Chen H."/>
            <person name="Chen S."/>
            <person name="Zhou L."/>
            <person name="Zhou L."/>
            <person name="Ni X."/>
            <person name="Tian J."/>
            <person name="Zhou Y."/>
            <person name="Sheng Y."/>
            <person name="Liu T."/>
            <person name="Pan Y."/>
            <person name="Xia L."/>
            <person name="Li J."/>
            <person name="Zhao F."/>
            <person name="Cao W."/>
        </authorList>
    </citation>
    <scope>NUCLEOTIDE SEQUENCE</scope>
    <source>
        <strain evidence="8">Rsan-2018</strain>
        <tissue evidence="8">Larvae</tissue>
    </source>
</reference>